<dbReference type="Proteomes" id="UP000289340">
    <property type="component" value="Chromosome 11"/>
</dbReference>
<dbReference type="AlphaFoldDB" id="A0A445HV32"/>
<keyword evidence="2" id="KW-1185">Reference proteome</keyword>
<evidence type="ECO:0000313" key="2">
    <source>
        <dbReference type="Proteomes" id="UP000289340"/>
    </source>
</evidence>
<accession>A0A445HV32</accession>
<evidence type="ECO:0000313" key="1">
    <source>
        <dbReference type="EMBL" id="RZB77648.1"/>
    </source>
</evidence>
<proteinExistence type="predicted"/>
<name>A0A445HV32_GLYSO</name>
<reference evidence="1 2" key="1">
    <citation type="submission" date="2018-09" db="EMBL/GenBank/DDBJ databases">
        <title>A high-quality reference genome of wild soybean provides a powerful tool to mine soybean genomes.</title>
        <authorList>
            <person name="Xie M."/>
            <person name="Chung C.Y.L."/>
            <person name="Li M.-W."/>
            <person name="Wong F.-L."/>
            <person name="Chan T.-F."/>
            <person name="Lam H.-M."/>
        </authorList>
    </citation>
    <scope>NUCLEOTIDE SEQUENCE [LARGE SCALE GENOMIC DNA]</scope>
    <source>
        <strain evidence="2">cv. W05</strain>
        <tissue evidence="1">Hypocotyl of etiolated seedlings</tissue>
    </source>
</reference>
<comment type="caution">
    <text evidence="1">The sequence shown here is derived from an EMBL/GenBank/DDBJ whole genome shotgun (WGS) entry which is preliminary data.</text>
</comment>
<organism evidence="1 2">
    <name type="scientific">Glycine soja</name>
    <name type="common">Wild soybean</name>
    <dbReference type="NCBI Taxonomy" id="3848"/>
    <lineage>
        <taxon>Eukaryota</taxon>
        <taxon>Viridiplantae</taxon>
        <taxon>Streptophyta</taxon>
        <taxon>Embryophyta</taxon>
        <taxon>Tracheophyta</taxon>
        <taxon>Spermatophyta</taxon>
        <taxon>Magnoliopsida</taxon>
        <taxon>eudicotyledons</taxon>
        <taxon>Gunneridae</taxon>
        <taxon>Pentapetalae</taxon>
        <taxon>rosids</taxon>
        <taxon>fabids</taxon>
        <taxon>Fabales</taxon>
        <taxon>Fabaceae</taxon>
        <taxon>Papilionoideae</taxon>
        <taxon>50 kb inversion clade</taxon>
        <taxon>NPAAA clade</taxon>
        <taxon>indigoferoid/millettioid clade</taxon>
        <taxon>Phaseoleae</taxon>
        <taxon>Glycine</taxon>
        <taxon>Glycine subgen. Soja</taxon>
    </lineage>
</organism>
<sequence length="109" mass="12326">MLDQLNKLWEIDRRKGAHAAIISTHTFAEALAYIEKVAIPHPWSQSKCVDDCSIGYVSVKPECGDYRCKHMLAMQCLRNSYGGFEEGNTNCLQKISLIIFSFLATDKIK</sequence>
<dbReference type="EMBL" id="QZWG01000011">
    <property type="protein sequence ID" value="RZB77648.1"/>
    <property type="molecule type" value="Genomic_DNA"/>
</dbReference>
<gene>
    <name evidence="1" type="ORF">D0Y65_028600</name>
</gene>
<protein>
    <submittedName>
        <fullName evidence="1">Uncharacterized protein</fullName>
    </submittedName>
</protein>